<organism evidence="1 2">
    <name type="scientific">Kurthia sibirica</name>
    <dbReference type="NCBI Taxonomy" id="202750"/>
    <lineage>
        <taxon>Bacteria</taxon>
        <taxon>Bacillati</taxon>
        <taxon>Bacillota</taxon>
        <taxon>Bacilli</taxon>
        <taxon>Bacillales</taxon>
        <taxon>Caryophanaceae</taxon>
        <taxon>Kurthia</taxon>
    </lineage>
</organism>
<evidence type="ECO:0000313" key="1">
    <source>
        <dbReference type="EMBL" id="PWI23730.1"/>
    </source>
</evidence>
<dbReference type="AlphaFoldDB" id="A0A2U3AGS8"/>
<keyword evidence="2" id="KW-1185">Reference proteome</keyword>
<gene>
    <name evidence="1" type="ORF">DEX24_15665</name>
</gene>
<sequence>MKTTNESIYYNQIQLSVANNDSQELKLLLALFDVNSTDPVVNSLRDAGHHLIQIQCMDNNEIIDLLNTKMNLLEILGYTPGTGIDSLDESLFPPFMHNGQATLTHNGNYIELKLPYVTESKTNGERFNNTIISLWSNHAAVIEASSNQTDLSIFN</sequence>
<proteinExistence type="predicted"/>
<dbReference type="Proteomes" id="UP000245938">
    <property type="component" value="Unassembled WGS sequence"/>
</dbReference>
<reference evidence="1 2" key="1">
    <citation type="submission" date="2018-05" db="EMBL/GenBank/DDBJ databases">
        <title>Kurthia sibirica genome sequence.</title>
        <authorList>
            <person name="Maclea K.S."/>
            <person name="Goen A.E."/>
        </authorList>
    </citation>
    <scope>NUCLEOTIDE SEQUENCE [LARGE SCALE GENOMIC DNA]</scope>
    <source>
        <strain evidence="1 2">ATCC 49154</strain>
    </source>
</reference>
<comment type="caution">
    <text evidence="1">The sequence shown here is derived from an EMBL/GenBank/DDBJ whole genome shotgun (WGS) entry which is preliminary data.</text>
</comment>
<dbReference type="RefSeq" id="WP_109307333.1">
    <property type="nucleotide sequence ID" value="NZ_BJUF01000080.1"/>
</dbReference>
<accession>A0A2U3AGS8</accession>
<evidence type="ECO:0000313" key="2">
    <source>
        <dbReference type="Proteomes" id="UP000245938"/>
    </source>
</evidence>
<name>A0A2U3AGS8_9BACL</name>
<protein>
    <submittedName>
        <fullName evidence="1">Uncharacterized protein</fullName>
    </submittedName>
</protein>
<dbReference type="EMBL" id="QFVR01000031">
    <property type="protein sequence ID" value="PWI23730.1"/>
    <property type="molecule type" value="Genomic_DNA"/>
</dbReference>